<evidence type="ECO:0000313" key="7">
    <source>
        <dbReference type="Proteomes" id="UP000762676"/>
    </source>
</evidence>
<evidence type="ECO:0000313" key="6">
    <source>
        <dbReference type="EMBL" id="GFS14063.1"/>
    </source>
</evidence>
<dbReference type="InterPro" id="IPR000884">
    <property type="entry name" value="TSP1_rpt"/>
</dbReference>
<sequence>MAATGKIALTLLTLAAVQVTWGPARGNEAVERSRMVQRLHSINRTADYVEGILRHASSNLQRYKQSTGAEYPNYELIAEKLETVRRDLEQVSEKVEVVSNNGGDKMVRDIKALKTSTRTFHKSMKNLTSELKVSARSLKGQMRVQANRSIKLLERGGKALMERVKRLPLPDTAKKTAKGGEDAREGEGNEKEGSLIRGQDEDPRLARQEVVSTSITLDGGRSLMDMSRMDRYLDRCPSCMVPLETYQCPLHGPALDMQKWARQLQDLVSFGCAIPVPLETYQCPLHGPALDMQKWARQLQDLVSFGCAIPDGCDANTKCCLSSDPEVRKAIASVTKTLRDLYTTFQKSCTKCNKKMQDEARPDEWTNWGPWGACDVTCGREGRRRRERRCVRPTSREASNRCEGQATQVGRCPEMAPCEIIEWSSWGSWSSCDVTCGRNGRRKRERQCVSNPSGRRSNRCSGQAVEMGRCPAMAACESKSV</sequence>
<feature type="coiled-coil region" evidence="3">
    <location>
        <begin position="74"/>
        <end position="101"/>
    </location>
</feature>
<organism evidence="6 7">
    <name type="scientific">Elysia marginata</name>
    <dbReference type="NCBI Taxonomy" id="1093978"/>
    <lineage>
        <taxon>Eukaryota</taxon>
        <taxon>Metazoa</taxon>
        <taxon>Spiralia</taxon>
        <taxon>Lophotrochozoa</taxon>
        <taxon>Mollusca</taxon>
        <taxon>Gastropoda</taxon>
        <taxon>Heterobranchia</taxon>
        <taxon>Euthyneura</taxon>
        <taxon>Panpulmonata</taxon>
        <taxon>Sacoglossa</taxon>
        <taxon>Placobranchoidea</taxon>
        <taxon>Plakobranchidae</taxon>
        <taxon>Elysia</taxon>
    </lineage>
</organism>
<evidence type="ECO:0000256" key="1">
    <source>
        <dbReference type="ARBA" id="ARBA00022737"/>
    </source>
</evidence>
<proteinExistence type="predicted"/>
<feature type="region of interest" description="Disordered" evidence="4">
    <location>
        <begin position="167"/>
        <end position="201"/>
    </location>
</feature>
<feature type="signal peptide" evidence="5">
    <location>
        <begin position="1"/>
        <end position="26"/>
    </location>
</feature>
<dbReference type="SMART" id="SM00209">
    <property type="entry name" value="TSP1"/>
    <property type="match status" value="2"/>
</dbReference>
<dbReference type="Gene3D" id="2.20.100.10">
    <property type="entry name" value="Thrombospondin type-1 (TSP1) repeat"/>
    <property type="match status" value="2"/>
</dbReference>
<accession>A0AAV4IXB7</accession>
<dbReference type="PANTHER" id="PTHR22906:SF21">
    <property type="entry name" value="SEMA DOMAIN-CONTAINING PROTEIN"/>
    <property type="match status" value="1"/>
</dbReference>
<dbReference type="Proteomes" id="UP000762676">
    <property type="component" value="Unassembled WGS sequence"/>
</dbReference>
<dbReference type="PANTHER" id="PTHR22906">
    <property type="entry name" value="PROPERDIN"/>
    <property type="match status" value="1"/>
</dbReference>
<gene>
    <name evidence="6" type="ORF">ElyMa_003153700</name>
</gene>
<dbReference type="InterPro" id="IPR052065">
    <property type="entry name" value="Compl_asym_regulator"/>
</dbReference>
<feature type="chain" id="PRO_5043999861" evidence="5">
    <location>
        <begin position="27"/>
        <end position="481"/>
    </location>
</feature>
<keyword evidence="1" id="KW-0677">Repeat</keyword>
<evidence type="ECO:0000256" key="2">
    <source>
        <dbReference type="ARBA" id="ARBA00023157"/>
    </source>
</evidence>
<keyword evidence="3" id="KW-0175">Coiled coil</keyword>
<evidence type="ECO:0000256" key="4">
    <source>
        <dbReference type="SAM" id="MobiDB-lite"/>
    </source>
</evidence>
<reference evidence="6 7" key="1">
    <citation type="journal article" date="2021" name="Elife">
        <title>Chloroplast acquisition without the gene transfer in kleptoplastic sea slugs, Plakobranchus ocellatus.</title>
        <authorList>
            <person name="Maeda T."/>
            <person name="Takahashi S."/>
            <person name="Yoshida T."/>
            <person name="Shimamura S."/>
            <person name="Takaki Y."/>
            <person name="Nagai Y."/>
            <person name="Toyoda A."/>
            <person name="Suzuki Y."/>
            <person name="Arimoto A."/>
            <person name="Ishii H."/>
            <person name="Satoh N."/>
            <person name="Nishiyama T."/>
            <person name="Hasebe M."/>
            <person name="Maruyama T."/>
            <person name="Minagawa J."/>
            <person name="Obokata J."/>
            <person name="Shigenobu S."/>
        </authorList>
    </citation>
    <scope>NUCLEOTIDE SEQUENCE [LARGE SCALE GENOMIC DNA]</scope>
</reference>
<dbReference type="SUPFAM" id="SSF82895">
    <property type="entry name" value="TSP-1 type 1 repeat"/>
    <property type="match status" value="2"/>
</dbReference>
<dbReference type="Pfam" id="PF00090">
    <property type="entry name" value="TSP_1"/>
    <property type="match status" value="2"/>
</dbReference>
<keyword evidence="7" id="KW-1185">Reference proteome</keyword>
<keyword evidence="5" id="KW-0732">Signal</keyword>
<comment type="caution">
    <text evidence="6">The sequence shown here is derived from an EMBL/GenBank/DDBJ whole genome shotgun (WGS) entry which is preliminary data.</text>
</comment>
<evidence type="ECO:0000256" key="3">
    <source>
        <dbReference type="SAM" id="Coils"/>
    </source>
</evidence>
<dbReference type="EMBL" id="BMAT01006498">
    <property type="protein sequence ID" value="GFS14063.1"/>
    <property type="molecule type" value="Genomic_DNA"/>
</dbReference>
<dbReference type="AlphaFoldDB" id="A0AAV4IXB7"/>
<name>A0AAV4IXB7_9GAST</name>
<dbReference type="PROSITE" id="PS50092">
    <property type="entry name" value="TSP1"/>
    <property type="match status" value="2"/>
</dbReference>
<evidence type="ECO:0000256" key="5">
    <source>
        <dbReference type="SAM" id="SignalP"/>
    </source>
</evidence>
<protein>
    <submittedName>
        <fullName evidence="6">Hemicentin-1</fullName>
    </submittedName>
</protein>
<keyword evidence="2" id="KW-1015">Disulfide bond</keyword>
<feature type="compositionally biased region" description="Basic and acidic residues" evidence="4">
    <location>
        <begin position="172"/>
        <end position="201"/>
    </location>
</feature>
<dbReference type="InterPro" id="IPR036383">
    <property type="entry name" value="TSP1_rpt_sf"/>
</dbReference>